<dbReference type="RefSeq" id="WP_114825119.1">
    <property type="nucleotide sequence ID" value="NZ_QQSY01000002.1"/>
</dbReference>
<organism evidence="3 4">
    <name type="scientific">Dyella solisilvae</name>
    <dbReference type="NCBI Taxonomy" id="1920168"/>
    <lineage>
        <taxon>Bacteria</taxon>
        <taxon>Pseudomonadati</taxon>
        <taxon>Pseudomonadota</taxon>
        <taxon>Gammaproteobacteria</taxon>
        <taxon>Lysobacterales</taxon>
        <taxon>Rhodanobacteraceae</taxon>
        <taxon>Dyella</taxon>
    </lineage>
</organism>
<evidence type="ECO:0000256" key="1">
    <source>
        <dbReference type="SAM" id="MobiDB-lite"/>
    </source>
</evidence>
<evidence type="ECO:0000313" key="3">
    <source>
        <dbReference type="EMBL" id="RDI99032.1"/>
    </source>
</evidence>
<proteinExistence type="predicted"/>
<feature type="compositionally biased region" description="Polar residues" evidence="1">
    <location>
        <begin position="292"/>
        <end position="309"/>
    </location>
</feature>
<keyword evidence="4" id="KW-1185">Reference proteome</keyword>
<dbReference type="OrthoDB" id="6879518at2"/>
<feature type="signal peptide" evidence="2">
    <location>
        <begin position="1"/>
        <end position="26"/>
    </location>
</feature>
<dbReference type="EMBL" id="QQSY01000002">
    <property type="protein sequence ID" value="RDI99032.1"/>
    <property type="molecule type" value="Genomic_DNA"/>
</dbReference>
<evidence type="ECO:0000256" key="2">
    <source>
        <dbReference type="SAM" id="SignalP"/>
    </source>
</evidence>
<keyword evidence="2" id="KW-0732">Signal</keyword>
<feature type="region of interest" description="Disordered" evidence="1">
    <location>
        <begin position="287"/>
        <end position="309"/>
    </location>
</feature>
<sequence>MSRSALIVAIALLVMAPCATLRTAWASGKNAPAVASVPAPAALSWSLEIPLDTRVPFSGVANFDNAGNSAGAMLYPAPNAIGLLAAVLTHAAIEKSSRNSEKSKVQKDADKVLDPYQPVLDDFLTGTLLGRGASLATVGAGRQAVLRERDDHQGWLVRVTPAYSMTQDQTTLVLDNVVEIYGPNERQRASYVNTIRVISTARSEQDMLSYWTRDQGMPLKEESAELLAASLDIAIADASRVKADPQFKTVRYMEGRAERVERGQLLAEQCGRVLLRSLRGTLMSAPIKTDETMTSSGCGDQTANTDPST</sequence>
<protein>
    <recommendedName>
        <fullName evidence="5">Lipoprotein</fullName>
    </recommendedName>
</protein>
<accession>A0A370K8R2</accession>
<dbReference type="Proteomes" id="UP000254711">
    <property type="component" value="Unassembled WGS sequence"/>
</dbReference>
<evidence type="ECO:0008006" key="5">
    <source>
        <dbReference type="Google" id="ProtNLM"/>
    </source>
</evidence>
<comment type="caution">
    <text evidence="3">The sequence shown here is derived from an EMBL/GenBank/DDBJ whole genome shotgun (WGS) entry which is preliminary data.</text>
</comment>
<name>A0A370K8R2_9GAMM</name>
<gene>
    <name evidence="3" type="ORF">DVT68_11125</name>
</gene>
<feature type="chain" id="PRO_5016736968" description="Lipoprotein" evidence="2">
    <location>
        <begin position="27"/>
        <end position="309"/>
    </location>
</feature>
<reference evidence="3 4" key="1">
    <citation type="submission" date="2018-07" db="EMBL/GenBank/DDBJ databases">
        <title>Dyella solisilvae sp. nov., isolated from the pine and broad-leaved mixed forest soil.</title>
        <authorList>
            <person name="Gao Z."/>
            <person name="Qiu L."/>
        </authorList>
    </citation>
    <scope>NUCLEOTIDE SEQUENCE [LARGE SCALE GENOMIC DNA]</scope>
    <source>
        <strain evidence="3 4">DHG54</strain>
    </source>
</reference>
<evidence type="ECO:0000313" key="4">
    <source>
        <dbReference type="Proteomes" id="UP000254711"/>
    </source>
</evidence>
<dbReference type="AlphaFoldDB" id="A0A370K8R2"/>